<accession>A0A2N0ZD46</accession>
<gene>
    <name evidence="2" type="ORF">CWS20_18745</name>
</gene>
<protein>
    <submittedName>
        <fullName evidence="2">Uncharacterized protein</fullName>
    </submittedName>
</protein>
<comment type="caution">
    <text evidence="2">The sequence shown here is derived from an EMBL/GenBank/DDBJ whole genome shotgun (WGS) entry which is preliminary data.</text>
</comment>
<sequence length="64" mass="7224">MNNRIENTATESIISILDIFVIILLKDDPLIFIVFLILLKAVTKDSIQRISFILLTIAASDLSY</sequence>
<organism evidence="2 3">
    <name type="scientific">Cytobacillus horneckiae</name>
    <dbReference type="NCBI Taxonomy" id="549687"/>
    <lineage>
        <taxon>Bacteria</taxon>
        <taxon>Bacillati</taxon>
        <taxon>Bacillota</taxon>
        <taxon>Bacilli</taxon>
        <taxon>Bacillales</taxon>
        <taxon>Bacillaceae</taxon>
        <taxon>Cytobacillus</taxon>
    </lineage>
</organism>
<evidence type="ECO:0000313" key="2">
    <source>
        <dbReference type="EMBL" id="PKG27430.1"/>
    </source>
</evidence>
<proteinExistence type="predicted"/>
<dbReference type="Proteomes" id="UP000233343">
    <property type="component" value="Unassembled WGS sequence"/>
</dbReference>
<keyword evidence="1" id="KW-0472">Membrane</keyword>
<keyword evidence="1" id="KW-0812">Transmembrane</keyword>
<keyword evidence="1" id="KW-1133">Transmembrane helix</keyword>
<dbReference type="AlphaFoldDB" id="A0A2N0ZD46"/>
<dbReference type="EMBL" id="PISD01000043">
    <property type="protein sequence ID" value="PKG27430.1"/>
    <property type="molecule type" value="Genomic_DNA"/>
</dbReference>
<evidence type="ECO:0000313" key="3">
    <source>
        <dbReference type="Proteomes" id="UP000233343"/>
    </source>
</evidence>
<keyword evidence="3" id="KW-1185">Reference proteome</keyword>
<evidence type="ECO:0000256" key="1">
    <source>
        <dbReference type="SAM" id="Phobius"/>
    </source>
</evidence>
<reference evidence="2 3" key="1">
    <citation type="journal article" date="2010" name="Int. J. Syst. Evol. Microbiol.">
        <title>Bacillus horneckiae sp. nov., isolated from a spacecraft-assembly clean room.</title>
        <authorList>
            <person name="Vaishampayan P."/>
            <person name="Probst A."/>
            <person name="Krishnamurthi S."/>
            <person name="Ghosh S."/>
            <person name="Osman S."/>
            <person name="McDowall A."/>
            <person name="Ruckmani A."/>
            <person name="Mayilraj S."/>
            <person name="Venkateswaran K."/>
        </authorList>
    </citation>
    <scope>NUCLEOTIDE SEQUENCE [LARGE SCALE GENOMIC DNA]</scope>
    <source>
        <strain evidence="3">1PO1SC</strain>
    </source>
</reference>
<name>A0A2N0ZD46_9BACI</name>
<feature type="transmembrane region" description="Helical" evidence="1">
    <location>
        <begin position="12"/>
        <end position="39"/>
    </location>
</feature>
<dbReference type="RefSeq" id="WP_066197430.1">
    <property type="nucleotide sequence ID" value="NZ_JARMMB010000018.1"/>
</dbReference>